<feature type="domain" description="T4 RNA ligase 1-like N-terminal" evidence="1">
    <location>
        <begin position="107"/>
        <end position="327"/>
    </location>
</feature>
<keyword evidence="4" id="KW-1185">Reference proteome</keyword>
<evidence type="ECO:0000259" key="1">
    <source>
        <dbReference type="Pfam" id="PF09511"/>
    </source>
</evidence>
<accession>A0A814FQZ8</accession>
<comment type="caution">
    <text evidence="2">The sequence shown here is derived from an EMBL/GenBank/DDBJ whole genome shotgun (WGS) entry which is preliminary data.</text>
</comment>
<sequence>MTSLSFIRSRSKFYHSEKDNFSLVFGAPIPCYLKTISAIISNTIVRYSKIQFDMELLLQQLNEYKNNIYSLANHYHLHIGYHSNLPLLVLNYHVVASPKDHPVVNICRGLVLEYKKIDETDLQFISIVAKGFNRFFYYSEHTQIINSTVETIQAYDKVDGTYMLLFYFNGQWIMCTRHNFSEDYVVPNEVTYEQLFVKTSGFSNMDDFQKFCNAYCDIHTTYLFELCSMLNRIITPYETPKLYLLGFIKYENNEWKENYKNVDEVMSMVNKLQCNGLKISSVPHRLFDNWKSLNIEMNHLTINDPLFEGFVCYTNNIERFKFKNPIYQLFHRLKYRGWHTANAAILLPWLTHLDTFLPLIPVPQYELEYISQIIQDLKSNLEIGYNSLANTWSKYEESNDSHSLFHDHPLKALLYTKLKFPELELKDIWNNPKFDKLKLNYITGLQSSSKDYCKLNLLDFKQPHNNDTNGLAEIHPIIDEKSNKFIVHCYCSHKMNYIRLKRNRTIPKACFCGHLTGLTKTYFIGTKLWVCENEKYCPGTMESRPDGSPLGIPASPFCKQLRLMSHELINRLINQNLWSYNKINLELGSLLKLSPQNMHMAQLGISECLRCIQHLQSKIIVAYLTDGSIHIYAFNKNVLLRDWGHVSVDKDLDLLSLMPLCLVCTFHCKPNTSEQPCLMLIELTKILLLTAEFEEGSLNDKTELEPPVRFDDQEWL</sequence>
<organism evidence="2 4">
    <name type="scientific">Didymodactylos carnosus</name>
    <dbReference type="NCBI Taxonomy" id="1234261"/>
    <lineage>
        <taxon>Eukaryota</taxon>
        <taxon>Metazoa</taxon>
        <taxon>Spiralia</taxon>
        <taxon>Gnathifera</taxon>
        <taxon>Rotifera</taxon>
        <taxon>Eurotatoria</taxon>
        <taxon>Bdelloidea</taxon>
        <taxon>Philodinida</taxon>
        <taxon>Philodinidae</taxon>
        <taxon>Didymodactylos</taxon>
    </lineage>
</organism>
<dbReference type="EMBL" id="CAJNOQ010002926">
    <property type="protein sequence ID" value="CAF0986319.1"/>
    <property type="molecule type" value="Genomic_DNA"/>
</dbReference>
<evidence type="ECO:0000313" key="4">
    <source>
        <dbReference type="Proteomes" id="UP000663829"/>
    </source>
</evidence>
<evidence type="ECO:0000313" key="2">
    <source>
        <dbReference type="EMBL" id="CAF0986319.1"/>
    </source>
</evidence>
<dbReference type="Proteomes" id="UP000663829">
    <property type="component" value="Unassembled WGS sequence"/>
</dbReference>
<dbReference type="OrthoDB" id="7787761at2759"/>
<evidence type="ECO:0000313" key="3">
    <source>
        <dbReference type="EMBL" id="CAF3758644.1"/>
    </source>
</evidence>
<dbReference type="AlphaFoldDB" id="A0A814FQZ8"/>
<dbReference type="Pfam" id="PF09511">
    <property type="entry name" value="RNA_lig_T4_1"/>
    <property type="match status" value="1"/>
</dbReference>
<gene>
    <name evidence="2" type="ORF">GPM918_LOCUS13021</name>
    <name evidence="3" type="ORF">SRO942_LOCUS13024</name>
</gene>
<proteinExistence type="predicted"/>
<protein>
    <recommendedName>
        <fullName evidence="1">T4 RNA ligase 1-like N-terminal domain-containing protein</fullName>
    </recommendedName>
</protein>
<reference evidence="2" key="1">
    <citation type="submission" date="2021-02" db="EMBL/GenBank/DDBJ databases">
        <authorList>
            <person name="Nowell W R."/>
        </authorList>
    </citation>
    <scope>NUCLEOTIDE SEQUENCE</scope>
</reference>
<dbReference type="EMBL" id="CAJOBC010002927">
    <property type="protein sequence ID" value="CAF3758644.1"/>
    <property type="molecule type" value="Genomic_DNA"/>
</dbReference>
<dbReference type="InterPro" id="IPR019039">
    <property type="entry name" value="T4-Rnl1-like_N"/>
</dbReference>
<name>A0A814FQZ8_9BILA</name>
<dbReference type="Proteomes" id="UP000681722">
    <property type="component" value="Unassembled WGS sequence"/>
</dbReference>